<dbReference type="AlphaFoldDB" id="A0A2H3D930"/>
<evidence type="ECO:0000313" key="2">
    <source>
        <dbReference type="Proteomes" id="UP000217790"/>
    </source>
</evidence>
<accession>A0A2H3D930</accession>
<name>A0A2H3D930_ARMGA</name>
<dbReference type="InParanoid" id="A0A2H3D930"/>
<dbReference type="EMBL" id="KZ293666">
    <property type="protein sequence ID" value="PBK90284.1"/>
    <property type="molecule type" value="Genomic_DNA"/>
</dbReference>
<reference evidence="2" key="1">
    <citation type="journal article" date="2017" name="Nat. Ecol. Evol.">
        <title>Genome expansion and lineage-specific genetic innovations in the forest pathogenic fungi Armillaria.</title>
        <authorList>
            <person name="Sipos G."/>
            <person name="Prasanna A.N."/>
            <person name="Walter M.C."/>
            <person name="O'Connor E."/>
            <person name="Balint B."/>
            <person name="Krizsan K."/>
            <person name="Kiss B."/>
            <person name="Hess J."/>
            <person name="Varga T."/>
            <person name="Slot J."/>
            <person name="Riley R."/>
            <person name="Boka B."/>
            <person name="Rigling D."/>
            <person name="Barry K."/>
            <person name="Lee J."/>
            <person name="Mihaltcheva S."/>
            <person name="LaButti K."/>
            <person name="Lipzen A."/>
            <person name="Waldron R."/>
            <person name="Moloney N.M."/>
            <person name="Sperisen C."/>
            <person name="Kredics L."/>
            <person name="Vagvoelgyi C."/>
            <person name="Patrignani A."/>
            <person name="Fitzpatrick D."/>
            <person name="Nagy I."/>
            <person name="Doyle S."/>
            <person name="Anderson J.B."/>
            <person name="Grigoriev I.V."/>
            <person name="Gueldener U."/>
            <person name="Muensterkoetter M."/>
            <person name="Nagy L.G."/>
        </authorList>
    </citation>
    <scope>NUCLEOTIDE SEQUENCE [LARGE SCALE GENOMIC DNA]</scope>
    <source>
        <strain evidence="2">Ar21-2</strain>
    </source>
</reference>
<proteinExistence type="predicted"/>
<evidence type="ECO:0000313" key="1">
    <source>
        <dbReference type="EMBL" id="PBK90284.1"/>
    </source>
</evidence>
<gene>
    <name evidence="1" type="ORF">ARMGADRAFT_1032819</name>
</gene>
<protein>
    <submittedName>
        <fullName evidence="1">Uncharacterized protein</fullName>
    </submittedName>
</protein>
<dbReference type="Proteomes" id="UP000217790">
    <property type="component" value="Unassembled WGS sequence"/>
</dbReference>
<sequence>MSIICSADRRRKPADEKMFARVFEIGLQYLLSVFEERSLYDKLLSPGHWRGYRGEDDGWEHKDSHSLVPEILRGQCPLLDSDHAMLNADMVELEQLQSMYDAQLEDIQSRRRAVQRALENRKSAWYLLAASRWEGRRRIHSCDMT</sequence>
<organism evidence="1 2">
    <name type="scientific">Armillaria gallica</name>
    <name type="common">Bulbous honey fungus</name>
    <name type="synonym">Armillaria bulbosa</name>
    <dbReference type="NCBI Taxonomy" id="47427"/>
    <lineage>
        <taxon>Eukaryota</taxon>
        <taxon>Fungi</taxon>
        <taxon>Dikarya</taxon>
        <taxon>Basidiomycota</taxon>
        <taxon>Agaricomycotina</taxon>
        <taxon>Agaricomycetes</taxon>
        <taxon>Agaricomycetidae</taxon>
        <taxon>Agaricales</taxon>
        <taxon>Marasmiineae</taxon>
        <taxon>Physalacriaceae</taxon>
        <taxon>Armillaria</taxon>
    </lineage>
</organism>
<keyword evidence="2" id="KW-1185">Reference proteome</keyword>